<evidence type="ECO:0000256" key="10">
    <source>
        <dbReference type="PIRSR" id="PIRSR000362-2"/>
    </source>
</evidence>
<dbReference type="PRINTS" id="PR00419">
    <property type="entry name" value="ADXRDTASE"/>
</dbReference>
<dbReference type="Gene3D" id="3.40.50.720">
    <property type="entry name" value="NAD(P)-binding Rossmann-like Domain"/>
    <property type="match status" value="1"/>
</dbReference>
<evidence type="ECO:0000256" key="7">
    <source>
        <dbReference type="ARBA" id="ARBA00023002"/>
    </source>
</evidence>
<evidence type="ECO:0000256" key="5">
    <source>
        <dbReference type="ARBA" id="ARBA00022827"/>
    </source>
</evidence>
<feature type="binding site" evidence="9">
    <location>
        <position position="14"/>
    </location>
    <ligand>
        <name>FAD</name>
        <dbReference type="ChEBI" id="CHEBI:57692"/>
    </ligand>
</feature>
<dbReference type="InterPro" id="IPR023753">
    <property type="entry name" value="FAD/NAD-binding_dom"/>
</dbReference>
<comment type="caution">
    <text evidence="12">The sequence shown here is derived from an EMBL/GenBank/DDBJ whole genome shotgun (WGS) entry which is preliminary data.</text>
</comment>
<feature type="binding site" evidence="9">
    <location>
        <position position="352"/>
    </location>
    <ligand>
        <name>FAD</name>
        <dbReference type="ChEBI" id="CHEBI:57692"/>
    </ligand>
</feature>
<name>A0A9D1GX91_9ACTN</name>
<evidence type="ECO:0000256" key="4">
    <source>
        <dbReference type="ARBA" id="ARBA00022630"/>
    </source>
</evidence>
<reference evidence="12" key="2">
    <citation type="journal article" date="2021" name="PeerJ">
        <title>Extensive microbial diversity within the chicken gut microbiome revealed by metagenomics and culture.</title>
        <authorList>
            <person name="Gilroy R."/>
            <person name="Ravi A."/>
            <person name="Getino M."/>
            <person name="Pursley I."/>
            <person name="Horton D.L."/>
            <person name="Alikhan N.F."/>
            <person name="Baker D."/>
            <person name="Gharbi K."/>
            <person name="Hall N."/>
            <person name="Watson M."/>
            <person name="Adriaenssens E.M."/>
            <person name="Foster-Nyarko E."/>
            <person name="Jarju S."/>
            <person name="Secka A."/>
            <person name="Antonio M."/>
            <person name="Oren A."/>
            <person name="Chaudhuri R.R."/>
            <person name="La Ragione R."/>
            <person name="Hildebrand F."/>
            <person name="Pallen M.J."/>
        </authorList>
    </citation>
    <scope>NUCLEOTIDE SEQUENCE</scope>
    <source>
        <strain evidence="12">ChiGjej1B1-24693</strain>
    </source>
</reference>
<evidence type="ECO:0000256" key="2">
    <source>
        <dbReference type="ARBA" id="ARBA00008312"/>
    </source>
</evidence>
<accession>A0A9D1GX91</accession>
<dbReference type="Pfam" id="PF07992">
    <property type="entry name" value="Pyr_redox_2"/>
    <property type="match status" value="1"/>
</dbReference>
<dbReference type="InterPro" id="IPR021163">
    <property type="entry name" value="Ferredox_Rdtase_adrenod"/>
</dbReference>
<organism evidence="12 13">
    <name type="scientific">Candidatus Avipropionibacterium avicola</name>
    <dbReference type="NCBI Taxonomy" id="2840701"/>
    <lineage>
        <taxon>Bacteria</taxon>
        <taxon>Bacillati</taxon>
        <taxon>Actinomycetota</taxon>
        <taxon>Actinomycetes</taxon>
        <taxon>Propionibacteriales</taxon>
        <taxon>Propionibacteriaceae</taxon>
        <taxon>Propionibacteriaceae incertae sedis</taxon>
        <taxon>Candidatus Avipropionibacterium</taxon>
    </lineage>
</organism>
<proteinExistence type="inferred from homology"/>
<evidence type="ECO:0000256" key="9">
    <source>
        <dbReference type="PIRSR" id="PIRSR000362-1"/>
    </source>
</evidence>
<evidence type="ECO:0000256" key="1">
    <source>
        <dbReference type="ARBA" id="ARBA00001974"/>
    </source>
</evidence>
<keyword evidence="6 10" id="KW-0521">NADP</keyword>
<dbReference type="Gene3D" id="3.50.50.60">
    <property type="entry name" value="FAD/NAD(P)-binding domain"/>
    <property type="match status" value="1"/>
</dbReference>
<feature type="domain" description="FAD/NAD(P)-binding" evidence="11">
    <location>
        <begin position="5"/>
        <end position="162"/>
    </location>
</feature>
<dbReference type="PANTHER" id="PTHR48467">
    <property type="entry name" value="GLUTAMATE SYNTHASE 1 [NADH], CHLOROPLASTIC-LIKE"/>
    <property type="match status" value="1"/>
</dbReference>
<dbReference type="SUPFAM" id="SSF51971">
    <property type="entry name" value="Nucleotide-binding domain"/>
    <property type="match status" value="1"/>
</dbReference>
<dbReference type="PANTHER" id="PTHR48467:SF1">
    <property type="entry name" value="GLUTAMATE SYNTHASE 1 [NADH], CHLOROPLASTIC-LIKE"/>
    <property type="match status" value="1"/>
</dbReference>
<dbReference type="AlphaFoldDB" id="A0A9D1GX91"/>
<feature type="binding site" evidence="10">
    <location>
        <begin position="193"/>
        <end position="194"/>
    </location>
    <ligand>
        <name>NADP(+)</name>
        <dbReference type="ChEBI" id="CHEBI:58349"/>
    </ligand>
</feature>
<dbReference type="EMBL" id="DVLP01000240">
    <property type="protein sequence ID" value="HIT75491.1"/>
    <property type="molecule type" value="Genomic_DNA"/>
</dbReference>
<protein>
    <recommendedName>
        <fullName evidence="3">ferredoxin--NADP(+) reductase</fullName>
        <ecNumber evidence="3">1.18.1.2</ecNumber>
    </recommendedName>
</protein>
<feature type="binding site" evidence="9">
    <location>
        <position position="43"/>
    </location>
    <ligand>
        <name>FAD</name>
        <dbReference type="ChEBI" id="CHEBI:57692"/>
    </ligand>
</feature>
<feature type="binding site" evidence="9">
    <location>
        <begin position="359"/>
        <end position="361"/>
    </location>
    <ligand>
        <name>FAD</name>
        <dbReference type="ChEBI" id="CHEBI:57692"/>
    </ligand>
</feature>
<evidence type="ECO:0000313" key="13">
    <source>
        <dbReference type="Proteomes" id="UP000886842"/>
    </source>
</evidence>
<evidence type="ECO:0000256" key="3">
    <source>
        <dbReference type="ARBA" id="ARBA00013223"/>
    </source>
</evidence>
<feature type="binding site" evidence="10">
    <location>
        <position position="205"/>
    </location>
    <ligand>
        <name>NADP(+)</name>
        <dbReference type="ChEBI" id="CHEBI:58349"/>
    </ligand>
</feature>
<dbReference type="PIRSF" id="PIRSF000362">
    <property type="entry name" value="FNR"/>
    <property type="match status" value="1"/>
</dbReference>
<evidence type="ECO:0000256" key="8">
    <source>
        <dbReference type="ARBA" id="ARBA00047776"/>
    </source>
</evidence>
<comment type="similarity">
    <text evidence="2">Belongs to the ferredoxin--NADP reductase type 1 family.</text>
</comment>
<evidence type="ECO:0000256" key="6">
    <source>
        <dbReference type="ARBA" id="ARBA00022857"/>
    </source>
</evidence>
<dbReference type="InterPro" id="IPR055275">
    <property type="entry name" value="Ferredox_Rdtase"/>
</dbReference>
<comment type="catalytic activity">
    <reaction evidence="8">
        <text>2 reduced [2Fe-2S]-[ferredoxin] + NADP(+) + H(+) = 2 oxidized [2Fe-2S]-[ferredoxin] + NADPH</text>
        <dbReference type="Rhea" id="RHEA:20125"/>
        <dbReference type="Rhea" id="RHEA-COMP:10000"/>
        <dbReference type="Rhea" id="RHEA-COMP:10001"/>
        <dbReference type="ChEBI" id="CHEBI:15378"/>
        <dbReference type="ChEBI" id="CHEBI:33737"/>
        <dbReference type="ChEBI" id="CHEBI:33738"/>
        <dbReference type="ChEBI" id="CHEBI:57783"/>
        <dbReference type="ChEBI" id="CHEBI:58349"/>
        <dbReference type="EC" id="1.18.1.2"/>
    </reaction>
</comment>
<dbReference type="GO" id="GO:0004324">
    <property type="term" value="F:ferredoxin-NADP+ reductase activity"/>
    <property type="evidence" value="ECO:0007669"/>
    <property type="project" value="UniProtKB-EC"/>
</dbReference>
<dbReference type="EC" id="1.18.1.2" evidence="3"/>
<keyword evidence="5 9" id="KW-0274">FAD</keyword>
<reference evidence="12" key="1">
    <citation type="submission" date="2020-10" db="EMBL/GenBank/DDBJ databases">
        <authorList>
            <person name="Gilroy R."/>
        </authorList>
    </citation>
    <scope>NUCLEOTIDE SEQUENCE</scope>
    <source>
        <strain evidence="12">ChiGjej1B1-24693</strain>
    </source>
</reference>
<evidence type="ECO:0000313" key="12">
    <source>
        <dbReference type="EMBL" id="HIT75491.1"/>
    </source>
</evidence>
<sequence>MSRRRVAIIGAGPSGLFTAQALLAKDPELAIDVFDRLPTPYGLLRYGVAPDHTAIKRVAETLARVFESRAVRFVGMVELGRDITRDWLRDSYDAVIYALGASRDAHLGVPGEQLAGSMSAREFVAWYGGHPDAVPIELRGVRTAMVIGVGNVAIDVARILARPVEDLSRTDIPDPVLDELDRWPVPEIWMVGRRGPRQTSFTPVELRELLTLDGVEVSIQGCAPEELSDDPELDRRTRAVVEALRAAAERKVDEPRVRLHLLFWHRVWRVEGAGQVEAVRLEATRTDLRGRLEGYEQWLDLPVELLLRAVGYRGQQLPGLPFDSVSGTIANRSGRVVDERGTVQPGEYVVGWIKRGAVGVIGTNKSDAVETVAALWDDLDSSAAATTEKDPVAELAAAGKPVADFATWLRIDAAEVARGEEQGRIRTKIATWTELAGLVADDAPRAAGSDAEQAGA</sequence>
<dbReference type="InterPro" id="IPR036188">
    <property type="entry name" value="FAD/NAD-bd_sf"/>
</dbReference>
<evidence type="ECO:0000259" key="11">
    <source>
        <dbReference type="Pfam" id="PF07992"/>
    </source>
</evidence>
<comment type="cofactor">
    <cofactor evidence="1 9">
        <name>FAD</name>
        <dbReference type="ChEBI" id="CHEBI:57692"/>
    </cofactor>
</comment>
<keyword evidence="4" id="KW-0285">Flavoprotein</keyword>
<gene>
    <name evidence="12" type="ORF">IAA98_07895</name>
</gene>
<feature type="binding site" evidence="10">
    <location>
        <position position="359"/>
    </location>
    <ligand>
        <name>NADP(+)</name>
        <dbReference type="ChEBI" id="CHEBI:58349"/>
    </ligand>
</feature>
<keyword evidence="7" id="KW-0560">Oxidoreductase</keyword>
<dbReference type="Proteomes" id="UP000886842">
    <property type="component" value="Unassembled WGS sequence"/>
</dbReference>
<feature type="binding site" evidence="9">
    <location>
        <position position="79"/>
    </location>
    <ligand>
        <name>FAD</name>
        <dbReference type="ChEBI" id="CHEBI:57692"/>
    </ligand>
</feature>